<evidence type="ECO:0000256" key="3">
    <source>
        <dbReference type="SAM" id="Phobius"/>
    </source>
</evidence>
<keyword evidence="4" id="KW-0732">Signal</keyword>
<dbReference type="InterPro" id="IPR003591">
    <property type="entry name" value="Leu-rich_rpt_typical-subtyp"/>
</dbReference>
<protein>
    <submittedName>
        <fullName evidence="5">Uncharacterized protein</fullName>
    </submittedName>
</protein>
<evidence type="ECO:0000313" key="5">
    <source>
        <dbReference type="EMBL" id="CAF1523087.1"/>
    </source>
</evidence>
<feature type="signal peptide" evidence="4">
    <location>
        <begin position="1"/>
        <end position="20"/>
    </location>
</feature>
<dbReference type="PANTHER" id="PTHR45712">
    <property type="entry name" value="AGAP008170-PA"/>
    <property type="match status" value="1"/>
</dbReference>
<keyword evidence="3" id="KW-0812">Transmembrane</keyword>
<organism evidence="5 7">
    <name type="scientific">Adineta steineri</name>
    <dbReference type="NCBI Taxonomy" id="433720"/>
    <lineage>
        <taxon>Eukaryota</taxon>
        <taxon>Metazoa</taxon>
        <taxon>Spiralia</taxon>
        <taxon>Gnathifera</taxon>
        <taxon>Rotifera</taxon>
        <taxon>Eurotatoria</taxon>
        <taxon>Bdelloidea</taxon>
        <taxon>Adinetida</taxon>
        <taxon>Adinetidae</taxon>
        <taxon>Adineta</taxon>
    </lineage>
</organism>
<dbReference type="InterPro" id="IPR032675">
    <property type="entry name" value="LRR_dom_sf"/>
</dbReference>
<dbReference type="SMART" id="SM00369">
    <property type="entry name" value="LRR_TYP"/>
    <property type="match status" value="3"/>
</dbReference>
<gene>
    <name evidence="5" type="ORF">JYZ213_LOCUS44684</name>
    <name evidence="6" type="ORF">OXD698_LOCUS4132</name>
</gene>
<evidence type="ECO:0000256" key="1">
    <source>
        <dbReference type="ARBA" id="ARBA00022614"/>
    </source>
</evidence>
<comment type="caution">
    <text evidence="5">The sequence shown here is derived from an EMBL/GenBank/DDBJ whole genome shotgun (WGS) entry which is preliminary data.</text>
</comment>
<dbReference type="InterPro" id="IPR050333">
    <property type="entry name" value="SLRP"/>
</dbReference>
<sequence>MQRTELIILFLLHSFIFITGKECIISEDDSKTLICSDNQYITSNLTYYLSTFSNITQLSIMHSYLTAMPDLYNNSQVITLHLDNNHIELITENYSSIEYLYLTSNHIYTLHQTNLHYPKLKLLDLSYNPIEHIIQNFFTEQQFPQLKILKLTNALKYINPYILDNRLISFSPLKYLNEIYFDENDLEEFSCSKTPTYIQWNLPINLEKISLAKNKLISFDTNCFLQISNITELDLHSNLLKNFSNSTLTLPHLSKLRLDHNLFTNIPSNLLYLSKQLNELDLSANPLKLKEIKPRKQYVFPSSLKILYLNFTTSDLSCLLFENLIELEQLHLVNLTTTKLKNCIFKKLTKLKTLNLSNHHLKTIDEQVFRPLLSRKQLDKLDITSHFLYCNSCSLRWLNEFLKSQNTTQVNCLDQQNKQILLNTLDVSPCRSSYGIFITTVLVLFSTVFLLCIILLFYTCRHRKLRFSNFQPVYHMVPLQHYEDRIYQNTTEDMTNDNVMLVTW</sequence>
<reference evidence="5" key="1">
    <citation type="submission" date="2021-02" db="EMBL/GenBank/DDBJ databases">
        <authorList>
            <person name="Nowell W R."/>
        </authorList>
    </citation>
    <scope>NUCLEOTIDE SEQUENCE</scope>
</reference>
<dbReference type="PANTHER" id="PTHR45712:SF28">
    <property type="entry name" value="LEUCINE-RICH REPEAT-CONTAINING PROTEIN 70-LIKE"/>
    <property type="match status" value="1"/>
</dbReference>
<evidence type="ECO:0000313" key="7">
    <source>
        <dbReference type="Proteomes" id="UP000663845"/>
    </source>
</evidence>
<evidence type="ECO:0000256" key="2">
    <source>
        <dbReference type="ARBA" id="ARBA00022737"/>
    </source>
</evidence>
<feature type="transmembrane region" description="Helical" evidence="3">
    <location>
        <begin position="434"/>
        <end position="458"/>
    </location>
</feature>
<dbReference type="GO" id="GO:0005615">
    <property type="term" value="C:extracellular space"/>
    <property type="evidence" value="ECO:0007669"/>
    <property type="project" value="TreeGrafter"/>
</dbReference>
<keyword evidence="1" id="KW-0433">Leucine-rich repeat</keyword>
<feature type="chain" id="PRO_5036228982" evidence="4">
    <location>
        <begin position="21"/>
        <end position="504"/>
    </location>
</feature>
<dbReference type="EMBL" id="CAJOAZ010000152">
    <property type="protein sequence ID" value="CAF3555193.1"/>
    <property type="molecule type" value="Genomic_DNA"/>
</dbReference>
<proteinExistence type="predicted"/>
<evidence type="ECO:0000313" key="6">
    <source>
        <dbReference type="EMBL" id="CAF3555193.1"/>
    </source>
</evidence>
<keyword evidence="2" id="KW-0677">Repeat</keyword>
<dbReference type="AlphaFoldDB" id="A0A815UQI1"/>
<dbReference type="InterPro" id="IPR001611">
    <property type="entry name" value="Leu-rich_rpt"/>
</dbReference>
<keyword evidence="3" id="KW-1133">Transmembrane helix</keyword>
<keyword evidence="3" id="KW-0472">Membrane</keyword>
<accession>A0A815UQI1</accession>
<dbReference type="EMBL" id="CAJNOG010002993">
    <property type="protein sequence ID" value="CAF1523087.1"/>
    <property type="molecule type" value="Genomic_DNA"/>
</dbReference>
<evidence type="ECO:0000256" key="4">
    <source>
        <dbReference type="SAM" id="SignalP"/>
    </source>
</evidence>
<dbReference type="PROSITE" id="PS51450">
    <property type="entry name" value="LRR"/>
    <property type="match status" value="1"/>
</dbReference>
<name>A0A815UQI1_9BILA</name>
<dbReference type="Proteomes" id="UP000663845">
    <property type="component" value="Unassembled WGS sequence"/>
</dbReference>
<dbReference type="Proteomes" id="UP000663844">
    <property type="component" value="Unassembled WGS sequence"/>
</dbReference>
<dbReference type="Gene3D" id="3.80.10.10">
    <property type="entry name" value="Ribonuclease Inhibitor"/>
    <property type="match status" value="3"/>
</dbReference>
<dbReference type="SUPFAM" id="SSF52058">
    <property type="entry name" value="L domain-like"/>
    <property type="match status" value="1"/>
</dbReference>